<name>D6GQC8_FILAD</name>
<dbReference type="RefSeq" id="WP_014262896.1">
    <property type="nucleotide sequence ID" value="NC_016630.1"/>
</dbReference>
<organism evidence="1 2">
    <name type="scientific">Filifactor alocis (strain ATCC 35896 / CCUG 47790 / D40 B5)</name>
    <name type="common">Fusobacterium alocis</name>
    <dbReference type="NCBI Taxonomy" id="546269"/>
    <lineage>
        <taxon>Bacteria</taxon>
        <taxon>Bacillati</taxon>
        <taxon>Bacillota</taxon>
        <taxon>Clostridia</taxon>
        <taxon>Peptostreptococcales</taxon>
        <taxon>Filifactoraceae</taxon>
        <taxon>Filifactor</taxon>
    </lineage>
</organism>
<evidence type="ECO:0000313" key="1">
    <source>
        <dbReference type="EMBL" id="EFE28981.1"/>
    </source>
</evidence>
<dbReference type="Proteomes" id="UP000007468">
    <property type="component" value="Chromosome"/>
</dbReference>
<protein>
    <recommendedName>
        <fullName evidence="3">SMI1/KNR4 family protein</fullName>
    </recommendedName>
</protein>
<sequence>MNHIPKIPFVIEKFIEAKICTQVPLLPCIYGDFEKMQMGYRWYPVQNCTLTTKHNGSWQESWYVIAQNELGDPFFVDFNIENYPVYTAIHGTGGWKALKVSDSIYRFVEILNKINSVDLTFPCTLDFLSDMVDLKSEFWIEVNENCQEVE</sequence>
<dbReference type="OrthoDB" id="8444591at2"/>
<dbReference type="EMBL" id="CP002390">
    <property type="protein sequence ID" value="EFE28981.1"/>
    <property type="molecule type" value="Genomic_DNA"/>
</dbReference>
<gene>
    <name evidence="1" type="ordered locus">HMPREF0389_00903</name>
</gene>
<dbReference type="PATRIC" id="fig|546269.5.peg.1402"/>
<dbReference type="SUPFAM" id="SSF160631">
    <property type="entry name" value="SMI1/KNR4-like"/>
    <property type="match status" value="1"/>
</dbReference>
<dbReference type="KEGG" id="faa:HMPREF0389_00903"/>
<keyword evidence="2" id="KW-1185">Reference proteome</keyword>
<dbReference type="eggNOG" id="ENOG50333EB">
    <property type="taxonomic scope" value="Bacteria"/>
</dbReference>
<dbReference type="InterPro" id="IPR037883">
    <property type="entry name" value="Knr4/Smi1-like_sf"/>
</dbReference>
<evidence type="ECO:0008006" key="3">
    <source>
        <dbReference type="Google" id="ProtNLM"/>
    </source>
</evidence>
<dbReference type="AlphaFoldDB" id="D6GQC8"/>
<evidence type="ECO:0000313" key="2">
    <source>
        <dbReference type="Proteomes" id="UP000007468"/>
    </source>
</evidence>
<accession>D6GQC8</accession>
<proteinExistence type="predicted"/>
<reference evidence="2" key="1">
    <citation type="submission" date="2010-12" db="EMBL/GenBank/DDBJ databases">
        <title>The genome sequence of Filifactor alocis strain ATCC 35896.</title>
        <authorList>
            <consortium name="The Broad Institute Genome Sequencing Platform"/>
            <person name="Ward D."/>
            <person name="Earl A."/>
            <person name="Feldgarden M."/>
            <person name="Young S.K."/>
            <person name="Gargeya S."/>
            <person name="Zeng Q."/>
            <person name="Alvarado L."/>
            <person name="Berlin A."/>
            <person name="Bochicchio J."/>
            <person name="Chapman S.B."/>
            <person name="Chen Z."/>
            <person name="Freedman E."/>
            <person name="Gellesch M."/>
            <person name="Goldberg J."/>
            <person name="Griggs A."/>
            <person name="Gujja S."/>
            <person name="Heilman E."/>
            <person name="Heiman D."/>
            <person name="Howarth C."/>
            <person name="Mehta T."/>
            <person name="Neiman D."/>
            <person name="Pearson M."/>
            <person name="Roberts A."/>
            <person name="Saif S."/>
            <person name="Shea T."/>
            <person name="Shenoy N."/>
            <person name="Sisk P."/>
            <person name="Stolte C."/>
            <person name="Sykes S."/>
            <person name="White J."/>
            <person name="Yandava C."/>
            <person name="Izard J."/>
            <person name="Blanton J.M."/>
            <person name="Baranova O.V."/>
            <person name="Tanner A.C."/>
            <person name="Dewhirst F.E."/>
            <person name="Haas B."/>
            <person name="Nusbaum C."/>
            <person name="Birren B."/>
        </authorList>
    </citation>
    <scope>NUCLEOTIDE SEQUENCE [LARGE SCALE GENOMIC DNA]</scope>
    <source>
        <strain evidence="2">ATCC 35896 / D40 B5</strain>
    </source>
</reference>